<dbReference type="GO" id="GO:0003677">
    <property type="term" value="F:DNA binding"/>
    <property type="evidence" value="ECO:0007669"/>
    <property type="project" value="UniProtKB-KW"/>
</dbReference>
<comment type="caution">
    <text evidence="8">The sequence shown here is derived from an EMBL/GenBank/DDBJ whole genome shotgun (WGS) entry which is preliminary data.</text>
</comment>
<dbReference type="EMBL" id="CAKOGP040002424">
    <property type="protein sequence ID" value="CAJ1969428.1"/>
    <property type="molecule type" value="Genomic_DNA"/>
</dbReference>
<evidence type="ECO:0000256" key="3">
    <source>
        <dbReference type="ARBA" id="ARBA00023125"/>
    </source>
</evidence>
<feature type="region of interest" description="Disordered" evidence="6">
    <location>
        <begin position="1"/>
        <end position="73"/>
    </location>
</feature>
<feature type="region of interest" description="Disordered" evidence="6">
    <location>
        <begin position="1121"/>
        <end position="1185"/>
    </location>
</feature>
<name>A0AAD2JPD2_9STRA</name>
<feature type="region of interest" description="Disordered" evidence="6">
    <location>
        <begin position="293"/>
        <end position="328"/>
    </location>
</feature>
<evidence type="ECO:0000256" key="4">
    <source>
        <dbReference type="ARBA" id="ARBA00023163"/>
    </source>
</evidence>
<dbReference type="Proteomes" id="UP001295423">
    <property type="component" value="Unassembled WGS sequence"/>
</dbReference>
<dbReference type="PROSITE" id="PS51032">
    <property type="entry name" value="AP2_ERF"/>
    <property type="match status" value="1"/>
</dbReference>
<keyword evidence="4" id="KW-0804">Transcription</keyword>
<keyword evidence="5" id="KW-0539">Nucleus</keyword>
<dbReference type="SUPFAM" id="SSF54171">
    <property type="entry name" value="DNA-binding domain"/>
    <property type="match status" value="1"/>
</dbReference>
<comment type="subcellular location">
    <subcellularLocation>
        <location evidence="1">Nucleus</location>
    </subcellularLocation>
</comment>
<evidence type="ECO:0000256" key="1">
    <source>
        <dbReference type="ARBA" id="ARBA00004123"/>
    </source>
</evidence>
<keyword evidence="9" id="KW-1185">Reference proteome</keyword>
<dbReference type="InterPro" id="IPR036955">
    <property type="entry name" value="AP2/ERF_dom_sf"/>
</dbReference>
<feature type="region of interest" description="Disordered" evidence="6">
    <location>
        <begin position="857"/>
        <end position="915"/>
    </location>
</feature>
<proteinExistence type="predicted"/>
<evidence type="ECO:0000256" key="5">
    <source>
        <dbReference type="ARBA" id="ARBA00023242"/>
    </source>
</evidence>
<sequence>MDLLAQVSADTSMSMEVDTETPVVKAEDGAESPSTTKVSSNTTPHKKVKKVKKVKALESQTPPSPATDQSATKTVVKTEAAAAAAATTKATKQEPIAEIIPPRPVYSTWRVRDAAHFLLQEKVPPPTKSRMNLSSQFDVDAALERLKRDKISVVKKAFDAAASTILDHIQQGSNNDGFYDHESIQDEDLPPILSDVKKLQTMRLASIERAYDNKDPTKRKLARQQETPLNLSSLFKSKRSAKKKTEAPKFTRNTPASSMAALDARLTSSRAILCTAANVTFESLTPPLEGLEVDISDVPQNPNKAGADKSTHKEDGDDEDDTTDAATVSNMGAVVVEAQSLGQRIEAVAENAAKRSSLRYKYRKDNARFDKPVKPFFQMKNPFAWKEKEGSDEEEDDDDDDEVPMYEYNPTGEALTEAWTTVCRPRLLSILHTGAGHAIYHDVNWPSRHGRIANLLSKLTTKDNNYGPHLIVTVEPDVDRFAQEFRPINSHLRLMSMDNVDSLRCLKYAGTSSQLCKLRKQFPDANGLPEAPFHVIVTSYAQFLRDYLHFCQMPFEAVLMDDGVSWLAAAQGDPNSPMGKIWDEAIWSKSDHQMGLAGTIEKEWDYSVDTFDETTIKEAWVGLTARHRIATSSILKVQQRASLDTLPVERIVNFILPHFAEVTREEWDRSRITNDTASMKHFRKLLTRAIVVHDSTNEDLDPYKLAIEALQGDLPSVEKSNDPEVPELIPDETFVSDGKVAASRRSALQWLGSSDESWLRYELGSVQFKHILEAMKNSSSYGHICEEIVTASILTSTGATGQVAGSMAYRPAVRCGRHFGSEQGLRQHHSALHAPPGTWLCRICSVDCVTSQARTHHERSCGQPNGGLDSSNGLGASTSGQIGRGGAYKGPTGIVGKKKSNKTSQANVPVKEKDSDGSIRLPGYRGVWVNQAGKHFVKVDGARVSGEDSDVIYFETADEAAKKHDEFMKSKKPKGKVEYNFKDDGNRILYEDVSTTSTTGLGGGANSVVPALSVINIKDLPPEVKPLLRDPRQTSRTGGNSKRHVYAYRGVCRQARKGHDRWQSQISFMGVNHYLGTFDSEWDAAAIYAWAHLILYGEEATKQAQKEGEEAAAAYEQEKKDIAEGKIPATPPKNEKKKKQGGKKKADGKDDDEGEGESKTGRKRGRATKDDAGGEKKRRASADKESLAPILAKGVGKAVVLAPRPQFAENGDMQLTSETATRLLAARKLRYCVSDANEPAPIAMQYRPCLPGNPDITNPAGAMLVGLSSVSFGWDDKEYVANCFDESSGTNADRALSALIAQYSDQGVNDSFRTLVQGTSTVIGCASERTRRMNESLGLRSAAIGGVIGSMDCHIGGSPIGCSEKAAYIRYSPTDSSDFQFCALSDNDLVTINGRRITPKMGCFPLCNDDVCTVGPRVFAFLLPTET</sequence>
<reference evidence="8" key="1">
    <citation type="submission" date="2023-08" db="EMBL/GenBank/DDBJ databases">
        <authorList>
            <person name="Audoor S."/>
            <person name="Bilcke G."/>
        </authorList>
    </citation>
    <scope>NUCLEOTIDE SEQUENCE</scope>
</reference>
<keyword evidence="3" id="KW-0238">DNA-binding</keyword>
<evidence type="ECO:0000256" key="2">
    <source>
        <dbReference type="ARBA" id="ARBA00023015"/>
    </source>
</evidence>
<feature type="compositionally biased region" description="Polar residues" evidence="6">
    <location>
        <begin position="58"/>
        <end position="70"/>
    </location>
</feature>
<evidence type="ECO:0000313" key="9">
    <source>
        <dbReference type="Proteomes" id="UP001295423"/>
    </source>
</evidence>
<dbReference type="InterPro" id="IPR001471">
    <property type="entry name" value="AP2/ERF_dom"/>
</dbReference>
<dbReference type="InterPro" id="IPR016177">
    <property type="entry name" value="DNA-bd_dom_sf"/>
</dbReference>
<feature type="compositionally biased region" description="Basic and acidic residues" evidence="6">
    <location>
        <begin position="306"/>
        <end position="315"/>
    </location>
</feature>
<keyword evidence="2" id="KW-0805">Transcription regulation</keyword>
<feature type="compositionally biased region" description="Polar residues" evidence="6">
    <location>
        <begin position="32"/>
        <end position="43"/>
    </location>
</feature>
<feature type="domain" description="AP2/ERF" evidence="7">
    <location>
        <begin position="1047"/>
        <end position="1107"/>
    </location>
</feature>
<evidence type="ECO:0000313" key="8">
    <source>
        <dbReference type="EMBL" id="CAJ1969428.1"/>
    </source>
</evidence>
<dbReference type="GO" id="GO:0005634">
    <property type="term" value="C:nucleus"/>
    <property type="evidence" value="ECO:0007669"/>
    <property type="project" value="UniProtKB-SubCell"/>
</dbReference>
<evidence type="ECO:0000256" key="6">
    <source>
        <dbReference type="SAM" id="MobiDB-lite"/>
    </source>
</evidence>
<protein>
    <recommendedName>
        <fullName evidence="7">AP2/ERF domain-containing protein</fullName>
    </recommendedName>
</protein>
<evidence type="ECO:0000259" key="7">
    <source>
        <dbReference type="PROSITE" id="PS51032"/>
    </source>
</evidence>
<feature type="compositionally biased region" description="Polar residues" evidence="6">
    <location>
        <begin position="868"/>
        <end position="881"/>
    </location>
</feature>
<dbReference type="Gene3D" id="3.30.730.10">
    <property type="entry name" value="AP2/ERF domain"/>
    <property type="match status" value="1"/>
</dbReference>
<feature type="compositionally biased region" description="Basic and acidic residues" evidence="6">
    <location>
        <begin position="1167"/>
        <end position="1185"/>
    </location>
</feature>
<gene>
    <name evidence="8" type="ORF">CYCCA115_LOCUS23703</name>
</gene>
<accession>A0AAD2JPD2</accession>
<feature type="compositionally biased region" description="Basic residues" evidence="6">
    <location>
        <begin position="44"/>
        <end position="54"/>
    </location>
</feature>
<organism evidence="8 9">
    <name type="scientific">Cylindrotheca closterium</name>
    <dbReference type="NCBI Taxonomy" id="2856"/>
    <lineage>
        <taxon>Eukaryota</taxon>
        <taxon>Sar</taxon>
        <taxon>Stramenopiles</taxon>
        <taxon>Ochrophyta</taxon>
        <taxon>Bacillariophyta</taxon>
        <taxon>Bacillariophyceae</taxon>
        <taxon>Bacillariophycidae</taxon>
        <taxon>Bacillariales</taxon>
        <taxon>Bacillariaceae</taxon>
        <taxon>Cylindrotheca</taxon>
    </lineage>
</organism>
<dbReference type="GO" id="GO:0003700">
    <property type="term" value="F:DNA-binding transcription factor activity"/>
    <property type="evidence" value="ECO:0007669"/>
    <property type="project" value="InterPro"/>
</dbReference>